<dbReference type="AlphaFoldDB" id="A0AA48R9Y6"/>
<dbReference type="PANTHER" id="PTHR42815">
    <property type="entry name" value="FAD-BINDING, PUTATIVE (AFU_ORTHOLOGUE AFUA_6G07600)-RELATED"/>
    <property type="match status" value="1"/>
</dbReference>
<feature type="domain" description="Pyridoxamine 5'-phosphate oxidase N-terminal" evidence="1">
    <location>
        <begin position="40"/>
        <end position="132"/>
    </location>
</feature>
<dbReference type="InterPro" id="IPR012349">
    <property type="entry name" value="Split_barrel_FMN-bd"/>
</dbReference>
<protein>
    <recommendedName>
        <fullName evidence="1">Pyridoxamine 5'-phosphate oxidase N-terminal domain-containing protein</fullName>
    </recommendedName>
</protein>
<dbReference type="EMBL" id="OY288114">
    <property type="protein sequence ID" value="CAJ0852385.1"/>
    <property type="molecule type" value="Genomic_DNA"/>
</dbReference>
<gene>
    <name evidence="2" type="ORF">AMST5_00549</name>
</gene>
<dbReference type="SUPFAM" id="SSF50475">
    <property type="entry name" value="FMN-binding split barrel"/>
    <property type="match status" value="1"/>
</dbReference>
<evidence type="ECO:0000313" key="2">
    <source>
        <dbReference type="EMBL" id="CAJ0852385.1"/>
    </source>
</evidence>
<proteinExistence type="predicted"/>
<reference evidence="2" key="1">
    <citation type="submission" date="2023-07" db="EMBL/GenBank/DDBJ databases">
        <authorList>
            <person name="Pelsma A.J. K."/>
        </authorList>
    </citation>
    <scope>NUCLEOTIDE SEQUENCE</scope>
</reference>
<dbReference type="PANTHER" id="PTHR42815:SF2">
    <property type="entry name" value="FAD-BINDING, PUTATIVE (AFU_ORTHOLOGUE AFUA_6G07600)-RELATED"/>
    <property type="match status" value="1"/>
</dbReference>
<name>A0AA48R9Y6_9ZZZZ</name>
<dbReference type="Gene3D" id="2.30.110.10">
    <property type="entry name" value="Electron Transport, Fmn-binding Protein, Chain A"/>
    <property type="match status" value="1"/>
</dbReference>
<dbReference type="InterPro" id="IPR011576">
    <property type="entry name" value="Pyridox_Oxase_N"/>
</dbReference>
<accession>A0AA48R9Y6</accession>
<sequence length="218" mass="23746">MSKIYGAAHRALQDEFDARRLADLMEGGVMHSDFAPQEIDFIQSRDMFFLASVDAFGRPTVSYKGGAPGFVRVTGLNSLVFPWYDGNGMFYSAGNIAETAKVGLLFIDFLTPNRLRAQGDAKILRDPALVSAYPGAQFVIGVEVESVWVNCPRYIHRYEKIADSTYLPDACGEAPLPGWKRLDIAQEAITPADRARVDGAGGVIDFDAYGALVARGEG</sequence>
<organism evidence="2">
    <name type="scientific">freshwater sediment metagenome</name>
    <dbReference type="NCBI Taxonomy" id="556182"/>
    <lineage>
        <taxon>unclassified sequences</taxon>
        <taxon>metagenomes</taxon>
        <taxon>ecological metagenomes</taxon>
    </lineage>
</organism>
<dbReference type="Pfam" id="PF01243">
    <property type="entry name" value="PNPOx_N"/>
    <property type="match status" value="1"/>
</dbReference>
<evidence type="ECO:0000259" key="1">
    <source>
        <dbReference type="Pfam" id="PF01243"/>
    </source>
</evidence>